<gene>
    <name evidence="2" type="ORF">SmJEL517_g05338</name>
</gene>
<dbReference type="GeneID" id="42006561"/>
<protein>
    <submittedName>
        <fullName evidence="2">Uncharacterized protein</fullName>
    </submittedName>
</protein>
<feature type="transmembrane region" description="Helical" evidence="1">
    <location>
        <begin position="112"/>
        <end position="134"/>
    </location>
</feature>
<dbReference type="AlphaFoldDB" id="A0A507BZX9"/>
<comment type="caution">
    <text evidence="2">The sequence shown here is derived from an EMBL/GenBank/DDBJ whole genome shotgun (WGS) entry which is preliminary data.</text>
</comment>
<keyword evidence="1" id="KW-0812">Transmembrane</keyword>
<organism evidence="2 3">
    <name type="scientific">Synchytrium microbalum</name>
    <dbReference type="NCBI Taxonomy" id="1806994"/>
    <lineage>
        <taxon>Eukaryota</taxon>
        <taxon>Fungi</taxon>
        <taxon>Fungi incertae sedis</taxon>
        <taxon>Chytridiomycota</taxon>
        <taxon>Chytridiomycota incertae sedis</taxon>
        <taxon>Chytridiomycetes</taxon>
        <taxon>Synchytriales</taxon>
        <taxon>Synchytriaceae</taxon>
        <taxon>Synchytrium</taxon>
    </lineage>
</organism>
<dbReference type="STRING" id="1806994.A0A507BZX9"/>
<reference evidence="2 3" key="1">
    <citation type="journal article" date="2019" name="Sci. Rep.">
        <title>Comparative genomics of chytrid fungi reveal insights into the obligate biotrophic and pathogenic lifestyle of Synchytrium endobioticum.</title>
        <authorList>
            <person name="van de Vossenberg B.T.L.H."/>
            <person name="Warris S."/>
            <person name="Nguyen H.D.T."/>
            <person name="van Gent-Pelzer M.P.E."/>
            <person name="Joly D.L."/>
            <person name="van de Geest H.C."/>
            <person name="Bonants P.J.M."/>
            <person name="Smith D.S."/>
            <person name="Levesque C.A."/>
            <person name="van der Lee T.A.J."/>
        </authorList>
    </citation>
    <scope>NUCLEOTIDE SEQUENCE [LARGE SCALE GENOMIC DNA]</scope>
    <source>
        <strain evidence="2 3">JEL517</strain>
    </source>
</reference>
<dbReference type="OrthoDB" id="2016540at2759"/>
<accession>A0A507BZX9</accession>
<feature type="transmembrane region" description="Helical" evidence="1">
    <location>
        <begin position="237"/>
        <end position="258"/>
    </location>
</feature>
<name>A0A507BZX9_9FUNG</name>
<dbReference type="RefSeq" id="XP_031022765.1">
    <property type="nucleotide sequence ID" value="XM_031171264.1"/>
</dbReference>
<keyword evidence="1" id="KW-0472">Membrane</keyword>
<proteinExistence type="predicted"/>
<evidence type="ECO:0000256" key="1">
    <source>
        <dbReference type="SAM" id="Phobius"/>
    </source>
</evidence>
<dbReference type="Proteomes" id="UP000319731">
    <property type="component" value="Unassembled WGS sequence"/>
</dbReference>
<keyword evidence="3" id="KW-1185">Reference proteome</keyword>
<keyword evidence="1" id="KW-1133">Transmembrane helix</keyword>
<evidence type="ECO:0000313" key="2">
    <source>
        <dbReference type="EMBL" id="TPX31306.1"/>
    </source>
</evidence>
<feature type="transmembrane region" description="Helical" evidence="1">
    <location>
        <begin position="73"/>
        <end position="92"/>
    </location>
</feature>
<evidence type="ECO:0000313" key="3">
    <source>
        <dbReference type="Proteomes" id="UP000319731"/>
    </source>
</evidence>
<feature type="transmembrane region" description="Helical" evidence="1">
    <location>
        <begin position="352"/>
        <end position="371"/>
    </location>
</feature>
<dbReference type="EMBL" id="QEAO01000047">
    <property type="protein sequence ID" value="TPX31306.1"/>
    <property type="molecule type" value="Genomic_DNA"/>
</dbReference>
<sequence length="393" mass="43997">MEKDPPDSTKSAPSLLDDSRLQKEDIAKTRRSQLSQIRTKLNFSSAPWTITKYFIIYLSECVKSFVRYLAKHVAGVMTIFLMILGALVVYSADGPHQHTISYLEASTLWYGYWLALGMASSIGLGTGLHTYVLFLGPFIARATLTAYRCGSVDFETRGPNSFQCVSVDQAVTIWQIASKIRLECFWWGAGTALGELPPYFVARAAAAAGRDDQDIASIENLSRKPSSELKFSERAQLGMYSMLTKFGFIGIVLCASIPNPLFDLAGIICGHFSIPFWKFFGATFVGKALIKSSLQSFAVIILFSKDILEDVIMAWLKRKYPSVHIYVQQMLDSQLRQFNDGTPTKVRASTFAYAWNLILLFMVGYFILSIIESLALSQIRQTHDQEITDLLKE</sequence>